<evidence type="ECO:0000259" key="12">
    <source>
        <dbReference type="Pfam" id="PF11838"/>
    </source>
</evidence>
<comment type="similarity">
    <text evidence="2 9">Belongs to the peptidase M1 family.</text>
</comment>
<dbReference type="PANTHER" id="PTHR11533:SF174">
    <property type="entry name" value="PUROMYCIN-SENSITIVE AMINOPEPTIDASE-RELATED"/>
    <property type="match status" value="1"/>
</dbReference>
<dbReference type="InterPro" id="IPR045357">
    <property type="entry name" value="Aminopeptidase_N-like_N"/>
</dbReference>
<dbReference type="Gene3D" id="2.60.40.1910">
    <property type="match status" value="1"/>
</dbReference>
<keyword evidence="4 9" id="KW-0645">Protease</keyword>
<dbReference type="SUPFAM" id="SSF63737">
    <property type="entry name" value="Leukotriene A4 hydrolase N-terminal domain"/>
    <property type="match status" value="1"/>
</dbReference>
<dbReference type="Gene3D" id="2.60.40.1730">
    <property type="entry name" value="tricorn interacting facor f3 domain"/>
    <property type="match status" value="1"/>
</dbReference>
<proteinExistence type="inferred from homology"/>
<evidence type="ECO:0000256" key="2">
    <source>
        <dbReference type="ARBA" id="ARBA00010136"/>
    </source>
</evidence>
<comment type="cofactor">
    <cofactor evidence="9">
        <name>Zn(2+)</name>
        <dbReference type="ChEBI" id="CHEBI:29105"/>
    </cofactor>
    <text evidence="9">Binds 1 zinc ion per subunit.</text>
</comment>
<protein>
    <recommendedName>
        <fullName evidence="9">Aminopeptidase</fullName>
        <ecNumber evidence="9">3.4.11.-</ecNumber>
    </recommendedName>
</protein>
<dbReference type="EMBL" id="JANFQO010000005">
    <property type="protein sequence ID" value="MCQ4164493.1"/>
    <property type="molecule type" value="Genomic_DNA"/>
</dbReference>
<comment type="caution">
    <text evidence="14">The sequence shown here is derived from an EMBL/GenBank/DDBJ whole genome shotgun (WGS) entry which is preliminary data.</text>
</comment>
<dbReference type="InterPro" id="IPR042097">
    <property type="entry name" value="Aminopeptidase_N-like_N_sf"/>
</dbReference>
<evidence type="ECO:0000313" key="14">
    <source>
        <dbReference type="EMBL" id="MCQ4164493.1"/>
    </source>
</evidence>
<evidence type="ECO:0000256" key="1">
    <source>
        <dbReference type="ARBA" id="ARBA00000098"/>
    </source>
</evidence>
<dbReference type="Proteomes" id="UP001165498">
    <property type="component" value="Unassembled WGS sequence"/>
</dbReference>
<evidence type="ECO:0000256" key="7">
    <source>
        <dbReference type="ARBA" id="ARBA00022833"/>
    </source>
</evidence>
<evidence type="ECO:0000256" key="3">
    <source>
        <dbReference type="ARBA" id="ARBA00022438"/>
    </source>
</evidence>
<feature type="signal peptide" evidence="10">
    <location>
        <begin position="1"/>
        <end position="20"/>
    </location>
</feature>
<feature type="chain" id="PRO_5046153362" description="Aminopeptidase" evidence="10">
    <location>
        <begin position="21"/>
        <end position="893"/>
    </location>
</feature>
<dbReference type="Pfam" id="PF11838">
    <property type="entry name" value="ERAP1_C"/>
    <property type="match status" value="1"/>
</dbReference>
<feature type="domain" description="ERAP1-like C-terminal" evidence="12">
    <location>
        <begin position="549"/>
        <end position="868"/>
    </location>
</feature>
<keyword evidence="10" id="KW-0732">Signal</keyword>
<keyword evidence="3 9" id="KW-0031">Aminopeptidase</keyword>
<organism evidence="14 15">
    <name type="scientific">Tahibacter harae</name>
    <dbReference type="NCBI Taxonomy" id="2963937"/>
    <lineage>
        <taxon>Bacteria</taxon>
        <taxon>Pseudomonadati</taxon>
        <taxon>Pseudomonadota</taxon>
        <taxon>Gammaproteobacteria</taxon>
        <taxon>Lysobacterales</taxon>
        <taxon>Rhodanobacteraceae</taxon>
        <taxon>Tahibacter</taxon>
    </lineage>
</organism>
<feature type="domain" description="Peptidase M1 membrane alanine aminopeptidase" evidence="11">
    <location>
        <begin position="254"/>
        <end position="460"/>
    </location>
</feature>
<evidence type="ECO:0000259" key="11">
    <source>
        <dbReference type="Pfam" id="PF01433"/>
    </source>
</evidence>
<dbReference type="InterPro" id="IPR014782">
    <property type="entry name" value="Peptidase_M1_dom"/>
</dbReference>
<dbReference type="InterPro" id="IPR050344">
    <property type="entry name" value="Peptidase_M1_aminopeptidases"/>
</dbReference>
<accession>A0ABT1QQB6</accession>
<dbReference type="InterPro" id="IPR027268">
    <property type="entry name" value="Peptidase_M4/M1_CTD_sf"/>
</dbReference>
<name>A0ABT1QQB6_9GAMM</name>
<keyword evidence="8 9" id="KW-0482">Metalloprotease</keyword>
<keyword evidence="5 9" id="KW-0479">Metal-binding</keyword>
<evidence type="ECO:0000256" key="6">
    <source>
        <dbReference type="ARBA" id="ARBA00022801"/>
    </source>
</evidence>
<dbReference type="Gene3D" id="1.25.50.20">
    <property type="match status" value="1"/>
</dbReference>
<evidence type="ECO:0000256" key="10">
    <source>
        <dbReference type="SAM" id="SignalP"/>
    </source>
</evidence>
<dbReference type="PANTHER" id="PTHR11533">
    <property type="entry name" value="PROTEASE M1 ZINC METALLOPROTEASE"/>
    <property type="match status" value="1"/>
</dbReference>
<dbReference type="InterPro" id="IPR034016">
    <property type="entry name" value="M1_APN-typ"/>
</dbReference>
<gene>
    <name evidence="14" type="ORF">NM961_07195</name>
</gene>
<dbReference type="InterPro" id="IPR001930">
    <property type="entry name" value="Peptidase_M1"/>
</dbReference>
<dbReference type="Pfam" id="PF01433">
    <property type="entry name" value="Peptidase_M1"/>
    <property type="match status" value="1"/>
</dbReference>
<evidence type="ECO:0000256" key="4">
    <source>
        <dbReference type="ARBA" id="ARBA00022670"/>
    </source>
</evidence>
<evidence type="ECO:0000256" key="5">
    <source>
        <dbReference type="ARBA" id="ARBA00022723"/>
    </source>
</evidence>
<dbReference type="Gene3D" id="1.10.390.10">
    <property type="entry name" value="Neutral Protease Domain 2"/>
    <property type="match status" value="1"/>
</dbReference>
<evidence type="ECO:0000313" key="15">
    <source>
        <dbReference type="Proteomes" id="UP001165498"/>
    </source>
</evidence>
<feature type="domain" description="Aminopeptidase N-like N-terminal" evidence="13">
    <location>
        <begin position="34"/>
        <end position="211"/>
    </location>
</feature>
<sequence>MAMLRCLWCLLLGWACAVQAGPVPLGRLPDTARPLQYTLNFRLDPAAAGFSASAAIRVELREPADHLWLHALELEVTKVELRDAAGKRHPARFSAQGDSGVARVDLGAILPAQTLTLSFDYRARYNSQLEGIYRTVRAGKPYVVTQMEPISARRAFPGFDEPRFKAVFDVSLDIPAGQQAVTNTAQSGEEKLADGWRRLRFRSTPKLPTYLIALAVGPWDIVEGETIAATRWRSEPVPLRALAPQGEGPRLKEALAATPAIVRALEDYFGYPYAFGKLDLLAAPDFSAGAMENPGLVVFREALLLLDANSPTDLRHSSFEVNAHELAHQWFGDTVTMPWWDDLWLNEAFATWMEGRITGQLRPAQRADLQRIAAAQHAMAADSLASARRVRQPIGDNGDIEGAFDSLTYGKGAAVLGMFEAWLGENVFRDGMRAYMKKHAFANATSDDLIDALAEAGDKDARFGKAMRSFLDQPGVPLVSSRLQCSGGKAVLQLHQQRYFPAGSQGSGEQRWGIPFCVRTGKDGRQATQCQLLDQASATMALDGGCPDWYLPNAQGRGYYRVALLPEELQHLTAAAATLDDRDQLAFADAIKAGFGRGDVDAAAVLAAAGRLADARPREVALALQNELVWLRRNLADAQTRPPLDAYVSQLYLPRLRALGYVRRAGENPDDALLRADLAELLGRKVENAEVRAALLQQGKAVLQPDAAGRLRFGAANYDLLGTVLAVTVQELGAPAVEALIVELAQNNDASLRLSMAMALGTTTDPALGERVREFAVSDAAKISETARILATHQYEPRNRTALWQWLQRRYAQVVARTPVFVHGNLPELLSEGWCETRQAAAVAEFFGKNPLQVSGVAQGLRRAQEAITLCAARRERQGTASLAAWARGQAGK</sequence>
<comment type="catalytic activity">
    <reaction evidence="1">
        <text>Release of an N-terminal amino acid, Xaa-|-Yaa- from a peptide, amide or arylamide. Xaa is preferably Ala, but may be most amino acids including Pro (slow action). When a terminal hydrophobic residue is followed by a prolyl residue, the two may be released as an intact Xaa-Pro dipeptide.</text>
        <dbReference type="EC" id="3.4.11.2"/>
    </reaction>
</comment>
<dbReference type="CDD" id="cd09601">
    <property type="entry name" value="M1_APN-Q_like"/>
    <property type="match status" value="1"/>
</dbReference>
<dbReference type="PRINTS" id="PR00756">
    <property type="entry name" value="ALADIPTASE"/>
</dbReference>
<reference evidence="14" key="1">
    <citation type="submission" date="2022-07" db="EMBL/GenBank/DDBJ databases">
        <title>Tahibacter sp., a new gammaproteobacterium isolated from the silt sample collected at pig farm.</title>
        <authorList>
            <person name="Chen H."/>
        </authorList>
    </citation>
    <scope>NUCLEOTIDE SEQUENCE</scope>
    <source>
        <strain evidence="14">P2K</strain>
    </source>
</reference>
<dbReference type="Pfam" id="PF17900">
    <property type="entry name" value="Peptidase_M1_N"/>
    <property type="match status" value="1"/>
</dbReference>
<keyword evidence="6 9" id="KW-0378">Hydrolase</keyword>
<keyword evidence="7 9" id="KW-0862">Zinc</keyword>
<dbReference type="EC" id="3.4.11.-" evidence="9"/>
<keyword evidence="15" id="KW-1185">Reference proteome</keyword>
<dbReference type="RefSeq" id="WP_255913238.1">
    <property type="nucleotide sequence ID" value="NZ_JANFQO010000005.1"/>
</dbReference>
<dbReference type="InterPro" id="IPR024571">
    <property type="entry name" value="ERAP1-like_C_dom"/>
</dbReference>
<dbReference type="SUPFAM" id="SSF55486">
    <property type="entry name" value="Metalloproteases ('zincins'), catalytic domain"/>
    <property type="match status" value="1"/>
</dbReference>
<evidence type="ECO:0000256" key="8">
    <source>
        <dbReference type="ARBA" id="ARBA00023049"/>
    </source>
</evidence>
<evidence type="ECO:0000256" key="9">
    <source>
        <dbReference type="RuleBase" id="RU364040"/>
    </source>
</evidence>
<evidence type="ECO:0000259" key="13">
    <source>
        <dbReference type="Pfam" id="PF17900"/>
    </source>
</evidence>